<keyword evidence="5" id="KW-1185">Reference proteome</keyword>
<dbReference type="SFLD" id="SFLDS00019">
    <property type="entry name" value="Glutathione_Transferase_(cytos"/>
    <property type="match status" value="1"/>
</dbReference>
<dbReference type="InterPro" id="IPR004045">
    <property type="entry name" value="Glutathione_S-Trfase_N"/>
</dbReference>
<dbReference type="SUPFAM" id="SSF47616">
    <property type="entry name" value="GST C-terminal domain-like"/>
    <property type="match status" value="1"/>
</dbReference>
<evidence type="ECO:0000259" key="3">
    <source>
        <dbReference type="PROSITE" id="PS50405"/>
    </source>
</evidence>
<organism evidence="4 5">
    <name type="scientific">Parahalioglobus pacificus</name>
    <dbReference type="NCBI Taxonomy" id="930806"/>
    <lineage>
        <taxon>Bacteria</taxon>
        <taxon>Pseudomonadati</taxon>
        <taxon>Pseudomonadota</taxon>
        <taxon>Gammaproteobacteria</taxon>
        <taxon>Cellvibrionales</taxon>
        <taxon>Halieaceae</taxon>
        <taxon>Parahalioglobus</taxon>
    </lineage>
</organism>
<dbReference type="GO" id="GO:0006749">
    <property type="term" value="P:glutathione metabolic process"/>
    <property type="evidence" value="ECO:0007669"/>
    <property type="project" value="TreeGrafter"/>
</dbReference>
<dbReference type="FunFam" id="1.20.1050.10:FF:000010">
    <property type="entry name" value="Maleylacetoacetate isomerase isoform 1"/>
    <property type="match status" value="1"/>
</dbReference>
<dbReference type="InterPro" id="IPR036282">
    <property type="entry name" value="Glutathione-S-Trfase_C_sf"/>
</dbReference>
<accession>A0A918XMP2</accession>
<dbReference type="GO" id="GO:0004364">
    <property type="term" value="F:glutathione transferase activity"/>
    <property type="evidence" value="ECO:0007669"/>
    <property type="project" value="TreeGrafter"/>
</dbReference>
<dbReference type="Gene3D" id="3.40.30.10">
    <property type="entry name" value="Glutaredoxin"/>
    <property type="match status" value="1"/>
</dbReference>
<dbReference type="CDD" id="cd03191">
    <property type="entry name" value="GST_C_Zeta"/>
    <property type="match status" value="1"/>
</dbReference>
<feature type="domain" description="GST N-terminal" evidence="2">
    <location>
        <begin position="1"/>
        <end position="81"/>
    </location>
</feature>
<dbReference type="InterPro" id="IPR034333">
    <property type="entry name" value="GST_Zeta_N"/>
</dbReference>
<dbReference type="PROSITE" id="PS50404">
    <property type="entry name" value="GST_NTER"/>
    <property type="match status" value="1"/>
</dbReference>
<protein>
    <submittedName>
        <fullName evidence="4">Maleylacetoacetate isomerase</fullName>
    </submittedName>
</protein>
<dbReference type="NCBIfam" id="TIGR01262">
    <property type="entry name" value="maiA"/>
    <property type="match status" value="1"/>
</dbReference>
<proteinExistence type="inferred from homology"/>
<dbReference type="RefSeq" id="WP_189478545.1">
    <property type="nucleotide sequence ID" value="NZ_BMYM01000003.1"/>
</dbReference>
<evidence type="ECO:0000313" key="4">
    <source>
        <dbReference type="EMBL" id="GHD38456.1"/>
    </source>
</evidence>
<dbReference type="PANTHER" id="PTHR42673:SF21">
    <property type="entry name" value="GLUTATHIONE S-TRANSFERASE YFCF"/>
    <property type="match status" value="1"/>
</dbReference>
<evidence type="ECO:0000259" key="2">
    <source>
        <dbReference type="PROSITE" id="PS50404"/>
    </source>
</evidence>
<dbReference type="AlphaFoldDB" id="A0A918XMP2"/>
<reference evidence="4" key="1">
    <citation type="journal article" date="2014" name="Int. J. Syst. Evol. Microbiol.">
        <title>Complete genome sequence of Corynebacterium casei LMG S-19264T (=DSM 44701T), isolated from a smear-ripened cheese.</title>
        <authorList>
            <consortium name="US DOE Joint Genome Institute (JGI-PGF)"/>
            <person name="Walter F."/>
            <person name="Albersmeier A."/>
            <person name="Kalinowski J."/>
            <person name="Ruckert C."/>
        </authorList>
    </citation>
    <scope>NUCLEOTIDE SEQUENCE</scope>
    <source>
        <strain evidence="4">KCTC 23430</strain>
    </source>
</reference>
<reference evidence="4" key="2">
    <citation type="submission" date="2020-09" db="EMBL/GenBank/DDBJ databases">
        <authorList>
            <person name="Sun Q."/>
            <person name="Kim S."/>
        </authorList>
    </citation>
    <scope>NUCLEOTIDE SEQUENCE</scope>
    <source>
        <strain evidence="4">KCTC 23430</strain>
    </source>
</reference>
<evidence type="ECO:0000256" key="1">
    <source>
        <dbReference type="ARBA" id="ARBA00010007"/>
    </source>
</evidence>
<dbReference type="Pfam" id="PF13409">
    <property type="entry name" value="GST_N_2"/>
    <property type="match status" value="1"/>
</dbReference>
<evidence type="ECO:0000313" key="5">
    <source>
        <dbReference type="Proteomes" id="UP000644693"/>
    </source>
</evidence>
<name>A0A918XMP2_9GAMM</name>
<dbReference type="InterPro" id="IPR010987">
    <property type="entry name" value="Glutathione-S-Trfase_C-like"/>
</dbReference>
<dbReference type="InterPro" id="IPR034330">
    <property type="entry name" value="GST_Zeta_C"/>
</dbReference>
<dbReference type="GO" id="GO:0016034">
    <property type="term" value="F:maleylacetoacetate isomerase activity"/>
    <property type="evidence" value="ECO:0007669"/>
    <property type="project" value="TreeGrafter"/>
</dbReference>
<dbReference type="PANTHER" id="PTHR42673">
    <property type="entry name" value="MALEYLACETOACETATE ISOMERASE"/>
    <property type="match status" value="1"/>
</dbReference>
<dbReference type="Gene3D" id="1.20.1050.10">
    <property type="match status" value="1"/>
</dbReference>
<gene>
    <name evidence="4" type="primary">hmgA</name>
    <name evidence="4" type="ORF">GCM10007053_29100</name>
</gene>
<dbReference type="GO" id="GO:0006559">
    <property type="term" value="P:L-phenylalanine catabolic process"/>
    <property type="evidence" value="ECO:0007669"/>
    <property type="project" value="TreeGrafter"/>
</dbReference>
<dbReference type="SFLD" id="SFLDG00358">
    <property type="entry name" value="Main_(cytGST)"/>
    <property type="match status" value="1"/>
</dbReference>
<dbReference type="EMBL" id="BMYM01000003">
    <property type="protein sequence ID" value="GHD38456.1"/>
    <property type="molecule type" value="Genomic_DNA"/>
</dbReference>
<sequence>MKLFSYYRSSSAYRVRIALNLKGLDYTIVPVNLLRTEHQSVDYSSLNPQQLVPALVLDDGTTLSQSMAILEWLDQCYPSPALLPATPVEQAAVRSVCHSIACDMQPLNNMSITAYLKANLRADEDDIHAWYTQWMHRGFTGVETAVRGNGGLFCFGETAGMADCLLIPQMFNAYRFDVDMSPFPTLERIFEHCNQQDAFIRAHPSRQPDTPETP</sequence>
<feature type="domain" description="GST C-terminal" evidence="3">
    <location>
        <begin position="86"/>
        <end position="212"/>
    </location>
</feature>
<keyword evidence="4" id="KW-0413">Isomerase</keyword>
<dbReference type="InterPro" id="IPR005955">
    <property type="entry name" value="GST_Zeta"/>
</dbReference>
<dbReference type="CDD" id="cd03042">
    <property type="entry name" value="GST_N_Zeta"/>
    <property type="match status" value="1"/>
</dbReference>
<dbReference type="GO" id="GO:0005737">
    <property type="term" value="C:cytoplasm"/>
    <property type="evidence" value="ECO:0007669"/>
    <property type="project" value="InterPro"/>
</dbReference>
<dbReference type="InterPro" id="IPR036249">
    <property type="entry name" value="Thioredoxin-like_sf"/>
</dbReference>
<dbReference type="InterPro" id="IPR040079">
    <property type="entry name" value="Glutathione_S-Trfase"/>
</dbReference>
<dbReference type="SUPFAM" id="SSF52833">
    <property type="entry name" value="Thioredoxin-like"/>
    <property type="match status" value="1"/>
</dbReference>
<comment type="similarity">
    <text evidence="1">Belongs to the GST superfamily. Zeta family.</text>
</comment>
<dbReference type="PROSITE" id="PS50405">
    <property type="entry name" value="GST_CTER"/>
    <property type="match status" value="1"/>
</dbReference>
<comment type="caution">
    <text evidence="4">The sequence shown here is derived from an EMBL/GenBank/DDBJ whole genome shotgun (WGS) entry which is preliminary data.</text>
</comment>
<dbReference type="Proteomes" id="UP000644693">
    <property type="component" value="Unassembled WGS sequence"/>
</dbReference>